<comment type="subcellular location">
    <subcellularLocation>
        <location evidence="1">Secreted</location>
    </subcellularLocation>
</comment>
<dbReference type="GO" id="GO:0016298">
    <property type="term" value="F:lipase activity"/>
    <property type="evidence" value="ECO:0007669"/>
    <property type="project" value="InterPro"/>
</dbReference>
<evidence type="ECO:0000256" key="3">
    <source>
        <dbReference type="ARBA" id="ARBA00022525"/>
    </source>
</evidence>
<dbReference type="Gene3D" id="3.40.50.1820">
    <property type="entry name" value="alpha/beta hydrolase"/>
    <property type="match status" value="1"/>
</dbReference>
<name>A0A7T8KD13_CALRO</name>
<dbReference type="GO" id="GO:0005615">
    <property type="term" value="C:extracellular space"/>
    <property type="evidence" value="ECO:0007669"/>
    <property type="project" value="TreeGrafter"/>
</dbReference>
<dbReference type="AlphaFoldDB" id="A0A7T8KD13"/>
<proteinExistence type="inferred from homology"/>
<evidence type="ECO:0000256" key="4">
    <source>
        <dbReference type="RuleBase" id="RU004262"/>
    </source>
</evidence>
<dbReference type="PANTHER" id="PTHR11610">
    <property type="entry name" value="LIPASE"/>
    <property type="match status" value="1"/>
</dbReference>
<dbReference type="InterPro" id="IPR013818">
    <property type="entry name" value="Lipase"/>
</dbReference>
<dbReference type="SUPFAM" id="SSF53474">
    <property type="entry name" value="alpha/beta-Hydrolases"/>
    <property type="match status" value="1"/>
</dbReference>
<dbReference type="Pfam" id="PF00151">
    <property type="entry name" value="Lipase"/>
    <property type="match status" value="1"/>
</dbReference>
<feature type="domain" description="Lipase" evidence="5">
    <location>
        <begin position="5"/>
        <end position="66"/>
    </location>
</feature>
<keyword evidence="7" id="KW-1185">Reference proteome</keyword>
<keyword evidence="3" id="KW-0964">Secreted</keyword>
<dbReference type="GO" id="GO:0016042">
    <property type="term" value="P:lipid catabolic process"/>
    <property type="evidence" value="ECO:0007669"/>
    <property type="project" value="TreeGrafter"/>
</dbReference>
<evidence type="ECO:0000259" key="5">
    <source>
        <dbReference type="Pfam" id="PF00151"/>
    </source>
</evidence>
<evidence type="ECO:0000313" key="7">
    <source>
        <dbReference type="Proteomes" id="UP000595437"/>
    </source>
</evidence>
<feature type="non-terminal residue" evidence="6">
    <location>
        <position position="75"/>
    </location>
</feature>
<reference evidence="7" key="1">
    <citation type="submission" date="2021-01" db="EMBL/GenBank/DDBJ databases">
        <title>Caligus Genome Assembly.</title>
        <authorList>
            <person name="Gallardo-Escarate C."/>
        </authorList>
    </citation>
    <scope>NUCLEOTIDE SEQUENCE [LARGE SCALE GENOMIC DNA]</scope>
</reference>
<dbReference type="OrthoDB" id="199913at2759"/>
<feature type="non-terminal residue" evidence="6">
    <location>
        <position position="1"/>
    </location>
</feature>
<organism evidence="6 7">
    <name type="scientific">Caligus rogercresseyi</name>
    <name type="common">Sea louse</name>
    <dbReference type="NCBI Taxonomy" id="217165"/>
    <lineage>
        <taxon>Eukaryota</taxon>
        <taxon>Metazoa</taxon>
        <taxon>Ecdysozoa</taxon>
        <taxon>Arthropoda</taxon>
        <taxon>Crustacea</taxon>
        <taxon>Multicrustacea</taxon>
        <taxon>Hexanauplia</taxon>
        <taxon>Copepoda</taxon>
        <taxon>Siphonostomatoida</taxon>
        <taxon>Caligidae</taxon>
        <taxon>Caligus</taxon>
    </lineage>
</organism>
<accession>A0A7T8KD13</accession>
<gene>
    <name evidence="6" type="ORF">FKW44_006172</name>
</gene>
<evidence type="ECO:0000256" key="2">
    <source>
        <dbReference type="ARBA" id="ARBA00010701"/>
    </source>
</evidence>
<dbReference type="InterPro" id="IPR000734">
    <property type="entry name" value="TAG_lipase"/>
</dbReference>
<dbReference type="EMBL" id="CP045893">
    <property type="protein sequence ID" value="QQP53633.1"/>
    <property type="molecule type" value="Genomic_DNA"/>
</dbReference>
<evidence type="ECO:0000313" key="6">
    <source>
        <dbReference type="EMBL" id="QQP53633.1"/>
    </source>
</evidence>
<protein>
    <recommendedName>
        <fullName evidence="5">Lipase domain-containing protein</fullName>
    </recommendedName>
</protein>
<dbReference type="Proteomes" id="UP000595437">
    <property type="component" value="Chromosome 4"/>
</dbReference>
<sequence length="75" mass="8313">ARHINYVKSAANTQMVGKIISLFIRSLEIVFGKNIRQQIHLIGFSLGAHAAGFVGFQTPGLKRITGKQIYRGNMK</sequence>
<comment type="similarity">
    <text evidence="2 4">Belongs to the AB hydrolase superfamily. Lipase family.</text>
</comment>
<dbReference type="InterPro" id="IPR029058">
    <property type="entry name" value="AB_hydrolase_fold"/>
</dbReference>
<evidence type="ECO:0000256" key="1">
    <source>
        <dbReference type="ARBA" id="ARBA00004613"/>
    </source>
</evidence>